<evidence type="ECO:0000256" key="3">
    <source>
        <dbReference type="PROSITE-ProRule" id="PRU00176"/>
    </source>
</evidence>
<keyword evidence="2" id="KW-0539">Nucleus</keyword>
<dbReference type="Pfam" id="PF00076">
    <property type="entry name" value="RRM_1"/>
    <property type="match status" value="2"/>
</dbReference>
<keyword evidence="6" id="KW-1185">Reference proteome</keyword>
<organism evidence="5 6">
    <name type="scientific">Helicostylum pulchrum</name>
    <dbReference type="NCBI Taxonomy" id="562976"/>
    <lineage>
        <taxon>Eukaryota</taxon>
        <taxon>Fungi</taxon>
        <taxon>Fungi incertae sedis</taxon>
        <taxon>Mucoromycota</taxon>
        <taxon>Mucoromycotina</taxon>
        <taxon>Mucoromycetes</taxon>
        <taxon>Mucorales</taxon>
        <taxon>Mucorineae</taxon>
        <taxon>Mucoraceae</taxon>
        <taxon>Helicostylum</taxon>
    </lineage>
</organism>
<feature type="domain" description="RRM" evidence="4">
    <location>
        <begin position="189"/>
        <end position="268"/>
    </location>
</feature>
<dbReference type="PROSITE" id="PS50102">
    <property type="entry name" value="RRM"/>
    <property type="match status" value="2"/>
</dbReference>
<protein>
    <recommendedName>
        <fullName evidence="4">RRM domain-containing protein</fullName>
    </recommendedName>
</protein>
<proteinExistence type="predicted"/>
<reference evidence="5 6" key="1">
    <citation type="submission" date="2024-04" db="EMBL/GenBank/DDBJ databases">
        <title>genome sequences of Mucor flavus KT1a and Helicostylum pulchrum KT1b strains isolation_sourced from the surface of a dry-aged beef.</title>
        <authorList>
            <person name="Toyotome T."/>
            <person name="Hosono M."/>
            <person name="Torimaru M."/>
            <person name="Fukuda K."/>
            <person name="Mikami N."/>
        </authorList>
    </citation>
    <scope>NUCLEOTIDE SEQUENCE [LARGE SCALE GENOMIC DNA]</scope>
    <source>
        <strain evidence="5 6">KT1b</strain>
    </source>
</reference>
<dbReference type="InterPro" id="IPR003954">
    <property type="entry name" value="RRM_euk-type"/>
</dbReference>
<dbReference type="Proteomes" id="UP001476247">
    <property type="component" value="Unassembled WGS sequence"/>
</dbReference>
<dbReference type="EMBL" id="BAABUJ010000017">
    <property type="protein sequence ID" value="GAA5801009.1"/>
    <property type="molecule type" value="Genomic_DNA"/>
</dbReference>
<dbReference type="InterPro" id="IPR035979">
    <property type="entry name" value="RBD_domain_sf"/>
</dbReference>
<dbReference type="PANTHER" id="PTHR13952">
    <property type="entry name" value="U1 SMALL NUCLEAR RIBONUCLEOPROTEIN 70 KD"/>
    <property type="match status" value="1"/>
</dbReference>
<evidence type="ECO:0000256" key="1">
    <source>
        <dbReference type="ARBA" id="ARBA00004123"/>
    </source>
</evidence>
<dbReference type="InterPro" id="IPR051183">
    <property type="entry name" value="U1_U11-U12_snRNP_70-35kDa"/>
</dbReference>
<gene>
    <name evidence="5" type="ORF">HPULCUR_006449</name>
</gene>
<dbReference type="InterPro" id="IPR000504">
    <property type="entry name" value="RRM_dom"/>
</dbReference>
<dbReference type="Gene3D" id="3.30.70.330">
    <property type="match status" value="3"/>
</dbReference>
<feature type="domain" description="RRM" evidence="4">
    <location>
        <begin position="30"/>
        <end position="105"/>
    </location>
</feature>
<dbReference type="SMART" id="SM00360">
    <property type="entry name" value="RRM"/>
    <property type="match status" value="2"/>
</dbReference>
<evidence type="ECO:0000259" key="4">
    <source>
        <dbReference type="PROSITE" id="PS50102"/>
    </source>
</evidence>
<evidence type="ECO:0000313" key="6">
    <source>
        <dbReference type="Proteomes" id="UP001476247"/>
    </source>
</evidence>
<accession>A0ABP9Y209</accession>
<dbReference type="SUPFAM" id="SSF54928">
    <property type="entry name" value="RNA-binding domain, RBD"/>
    <property type="match status" value="2"/>
</dbReference>
<evidence type="ECO:0000256" key="2">
    <source>
        <dbReference type="ARBA" id="ARBA00023242"/>
    </source>
</evidence>
<keyword evidence="3" id="KW-0694">RNA-binding</keyword>
<dbReference type="PANTHER" id="PTHR13952:SF6">
    <property type="entry name" value="U11_U12 SMALL NUCLEAR RIBONUCLEOPROTEIN 35 KDA PROTEIN"/>
    <property type="match status" value="1"/>
</dbReference>
<dbReference type="CDD" id="cd00590">
    <property type="entry name" value="RRM_SF"/>
    <property type="match status" value="1"/>
</dbReference>
<dbReference type="InterPro" id="IPR012677">
    <property type="entry name" value="Nucleotide-bd_a/b_plait_sf"/>
</dbReference>
<name>A0ABP9Y209_9FUNG</name>
<comment type="subcellular location">
    <subcellularLocation>
        <location evidence="1">Nucleus</location>
    </subcellularLocation>
</comment>
<sequence>MSLIRKEESKLVPQNGIVNSLGIRENPAACIFVARNLQDAELTSSVYHHFERWGTLLGVKVLKDWQKRPYAFVQFESEEDCRVALQEAPGTVMDGRSIRCEPARILQMQLVKFGELEDITVVQPQGRFYYAFIKYKYRNDAITAYLTLKGNIGDIKDQHHSWFVEWASNIDISNTYRVGHMMYRNLDKRSLFVGNLHVSTCEEELKDAFEKYGALQDVHVIRKTYSQRIKKVFAFIKYNNEIEATAAIEHENGKVWKDKIIRVCYREYYYPSPYAYCSNGTSNNNLPYFYKQTEAKKRLPQQIGMGPYVFMPYNSAYDLYYTQSSIHASGTFYTTNVAGFKQQPCYTDPYASITYYNYYSP</sequence>
<dbReference type="SMART" id="SM00361">
    <property type="entry name" value="RRM_1"/>
    <property type="match status" value="2"/>
</dbReference>
<comment type="caution">
    <text evidence="5">The sequence shown here is derived from an EMBL/GenBank/DDBJ whole genome shotgun (WGS) entry which is preliminary data.</text>
</comment>
<evidence type="ECO:0000313" key="5">
    <source>
        <dbReference type="EMBL" id="GAA5801009.1"/>
    </source>
</evidence>